<comment type="caution">
    <text evidence="1">The sequence shown here is derived from an EMBL/GenBank/DDBJ whole genome shotgun (WGS) entry which is preliminary data.</text>
</comment>
<dbReference type="Proteomes" id="UP001292094">
    <property type="component" value="Unassembled WGS sequence"/>
</dbReference>
<gene>
    <name evidence="1" type="ORF">Pmani_012708</name>
</gene>
<organism evidence="1 2">
    <name type="scientific">Petrolisthes manimaculis</name>
    <dbReference type="NCBI Taxonomy" id="1843537"/>
    <lineage>
        <taxon>Eukaryota</taxon>
        <taxon>Metazoa</taxon>
        <taxon>Ecdysozoa</taxon>
        <taxon>Arthropoda</taxon>
        <taxon>Crustacea</taxon>
        <taxon>Multicrustacea</taxon>
        <taxon>Malacostraca</taxon>
        <taxon>Eumalacostraca</taxon>
        <taxon>Eucarida</taxon>
        <taxon>Decapoda</taxon>
        <taxon>Pleocyemata</taxon>
        <taxon>Anomura</taxon>
        <taxon>Galatheoidea</taxon>
        <taxon>Porcellanidae</taxon>
        <taxon>Petrolisthes</taxon>
    </lineage>
</organism>
<dbReference type="EMBL" id="JAWZYT010001044">
    <property type="protein sequence ID" value="KAK4316114.1"/>
    <property type="molecule type" value="Genomic_DNA"/>
</dbReference>
<sequence>MSHSGSHGQPYYTCMSLWLSRACEDDVTLTCLFAVSDCPLWVRQNTYLMLIKRHRNKTHNIQKAEMVGVERNLVAEDHTKGHIDGGFHRLSELVTTHRHYQTTLNLPYHPTLDENYPTH</sequence>
<protein>
    <submittedName>
        <fullName evidence="1">Uncharacterized protein</fullName>
    </submittedName>
</protein>
<dbReference type="AlphaFoldDB" id="A0AAE1UEV2"/>
<keyword evidence="2" id="KW-1185">Reference proteome</keyword>
<evidence type="ECO:0000313" key="2">
    <source>
        <dbReference type="Proteomes" id="UP001292094"/>
    </source>
</evidence>
<accession>A0AAE1UEV2</accession>
<name>A0AAE1UEV2_9EUCA</name>
<reference evidence="1" key="1">
    <citation type="submission" date="2023-11" db="EMBL/GenBank/DDBJ databases">
        <title>Genome assemblies of two species of porcelain crab, Petrolisthes cinctipes and Petrolisthes manimaculis (Anomura: Porcellanidae).</title>
        <authorList>
            <person name="Angst P."/>
        </authorList>
    </citation>
    <scope>NUCLEOTIDE SEQUENCE</scope>
    <source>
        <strain evidence="1">PB745_02</strain>
        <tissue evidence="1">Gill</tissue>
    </source>
</reference>
<proteinExistence type="predicted"/>
<evidence type="ECO:0000313" key="1">
    <source>
        <dbReference type="EMBL" id="KAK4316114.1"/>
    </source>
</evidence>